<keyword evidence="3" id="KW-0812">Transmembrane</keyword>
<accession>A0A9N9RVB5</accession>
<dbReference type="InterPro" id="IPR040248">
    <property type="entry name" value="RRBP1"/>
</dbReference>
<dbReference type="PANTHER" id="PTHR18939">
    <property type="entry name" value="RIBOSOME BINDING PROTEIN-1"/>
    <property type="match status" value="1"/>
</dbReference>
<feature type="coiled-coil region" evidence="1">
    <location>
        <begin position="273"/>
        <end position="443"/>
    </location>
</feature>
<feature type="region of interest" description="Disordered" evidence="2">
    <location>
        <begin position="50"/>
        <end position="78"/>
    </location>
</feature>
<feature type="compositionally biased region" description="Basic and acidic residues" evidence="2">
    <location>
        <begin position="163"/>
        <end position="178"/>
    </location>
</feature>
<reference evidence="4" key="2">
    <citation type="submission" date="2022-10" db="EMBL/GenBank/DDBJ databases">
        <authorList>
            <consortium name="ENA_rothamsted_submissions"/>
            <consortium name="culmorum"/>
            <person name="King R."/>
        </authorList>
    </citation>
    <scope>NUCLEOTIDE SEQUENCE</scope>
</reference>
<feature type="coiled-coil region" evidence="1">
    <location>
        <begin position="584"/>
        <end position="618"/>
    </location>
</feature>
<organism evidence="4 5">
    <name type="scientific">Chironomus riparius</name>
    <dbReference type="NCBI Taxonomy" id="315576"/>
    <lineage>
        <taxon>Eukaryota</taxon>
        <taxon>Metazoa</taxon>
        <taxon>Ecdysozoa</taxon>
        <taxon>Arthropoda</taxon>
        <taxon>Hexapoda</taxon>
        <taxon>Insecta</taxon>
        <taxon>Pterygota</taxon>
        <taxon>Neoptera</taxon>
        <taxon>Endopterygota</taxon>
        <taxon>Diptera</taxon>
        <taxon>Nematocera</taxon>
        <taxon>Chironomoidea</taxon>
        <taxon>Chironomidae</taxon>
        <taxon>Chironominae</taxon>
        <taxon>Chironomus</taxon>
    </lineage>
</organism>
<feature type="coiled-coil region" evidence="1">
    <location>
        <begin position="749"/>
        <end position="783"/>
    </location>
</feature>
<dbReference type="EMBL" id="OU895878">
    <property type="protein sequence ID" value="CAG9803967.1"/>
    <property type="molecule type" value="Genomic_DNA"/>
</dbReference>
<feature type="transmembrane region" description="Helical" evidence="3">
    <location>
        <begin position="6"/>
        <end position="23"/>
    </location>
</feature>
<keyword evidence="3" id="KW-0472">Membrane</keyword>
<gene>
    <name evidence="4" type="ORF">CHIRRI_LOCUS6862</name>
</gene>
<sequence length="805" mass="93280">MDLQVYAIILIVFLVSFASYLFISKFLPHGKTFDEMIAEKKRMREEVLGTLKTSNSKHGSSSTKKKPKKEFKKRDIQSKAIKEVTSNESDVSESSETNVAMTTVRVSPEISRKCVPKQQIVVQQQNTKRTKGKTGILVNKNEPVLVKETEISEEINHFEEIHPKDAIEIQRSSEEKHSKNIRKNKPAKETPPVSPKNQPDVEEKNVTKKKKSEQMSVVDGKTVQLVVTDETGIKPLIRELSRADLTKNQIQVLIDFLLNKQSDTITKDPTEWSEGKSDVLQKLKKQLQEKEAQLKNEQDALFGMQIKLKELRTELNSEKIQFNANLKSYVEQIQNYKSETKTLQSEIQFLIEKHNNEKQTMTVSFKQLQSKYSQVQESLKAQESSVNIQQVQNENQLLQQEIANKNKKVTELNALVDEQCQKEEKLNLKLNEYDRKIVEYENCMRKKDESLKVIENELRQRLQDNTTRESENKKLNAEMSRVQEMVQRQTTEIDQLKYQLNEQRQNINHADESNKIEIKNLQNELDSRNKELDVNKAFVNDYKKKLDDLNKQLVDSKQLAHKSGDNFLLNEKISEIMANHQSIMSEKDRQIIDYQKQIEELKQTESDLSVQIEEQKVKNNDLRTKNWKLVEALQVAQSKMTKSSNNSNFVTEQTVDVSKVKDLIMKYFPNTIVSSNDDTNWLEIVLENLKLQLASNKTNLNSNTSSDFNHLNNCSDLEKNKLNSNIVNLNGDTNLPPSKADNEMILFQNAQLKTTLDEYKNIIAETESMLKNLESKVREQDAYWTKVVLMKDNEIENLKFRAEQS</sequence>
<dbReference type="OrthoDB" id="5875463at2759"/>
<dbReference type="Proteomes" id="UP001153620">
    <property type="component" value="Chromosome 2"/>
</dbReference>
<evidence type="ECO:0000256" key="3">
    <source>
        <dbReference type="SAM" id="Phobius"/>
    </source>
</evidence>
<keyword evidence="5" id="KW-1185">Reference proteome</keyword>
<evidence type="ECO:0000256" key="2">
    <source>
        <dbReference type="SAM" id="MobiDB-lite"/>
    </source>
</evidence>
<proteinExistence type="predicted"/>
<feature type="coiled-coil region" evidence="1">
    <location>
        <begin position="472"/>
        <end position="513"/>
    </location>
</feature>
<evidence type="ECO:0000313" key="5">
    <source>
        <dbReference type="Proteomes" id="UP001153620"/>
    </source>
</evidence>
<keyword evidence="3" id="KW-1133">Transmembrane helix</keyword>
<name>A0A9N9RVB5_9DIPT</name>
<reference evidence="4" key="1">
    <citation type="submission" date="2022-01" db="EMBL/GenBank/DDBJ databases">
        <authorList>
            <person name="King R."/>
        </authorList>
    </citation>
    <scope>NUCLEOTIDE SEQUENCE</scope>
</reference>
<evidence type="ECO:0000256" key="1">
    <source>
        <dbReference type="SAM" id="Coils"/>
    </source>
</evidence>
<dbReference type="GO" id="GO:0005789">
    <property type="term" value="C:endoplasmic reticulum membrane"/>
    <property type="evidence" value="ECO:0007669"/>
    <property type="project" value="TreeGrafter"/>
</dbReference>
<feature type="region of interest" description="Disordered" evidence="2">
    <location>
        <begin position="163"/>
        <end position="214"/>
    </location>
</feature>
<protein>
    <submittedName>
        <fullName evidence="4">Uncharacterized protein</fullName>
    </submittedName>
</protein>
<dbReference type="PANTHER" id="PTHR18939:SF4">
    <property type="entry name" value="RIBOSOME-BINDING PROTEIN 1"/>
    <property type="match status" value="1"/>
</dbReference>
<evidence type="ECO:0000313" key="4">
    <source>
        <dbReference type="EMBL" id="CAG9803967.1"/>
    </source>
</evidence>
<keyword evidence="1" id="KW-0175">Coiled coil</keyword>
<dbReference type="AlphaFoldDB" id="A0A9N9RVB5"/>
<feature type="compositionally biased region" description="Low complexity" evidence="2">
    <location>
        <begin position="52"/>
        <end position="62"/>
    </location>
</feature>